<evidence type="ECO:0000313" key="3">
    <source>
        <dbReference type="Proteomes" id="UP001500394"/>
    </source>
</evidence>
<protein>
    <recommendedName>
        <fullName evidence="4">Yip1 domain-containing protein</fullName>
    </recommendedName>
</protein>
<gene>
    <name evidence="2" type="ORF">GCM10023173_20850</name>
</gene>
<feature type="transmembrane region" description="Helical" evidence="1">
    <location>
        <begin position="15"/>
        <end position="40"/>
    </location>
</feature>
<reference evidence="3" key="1">
    <citation type="journal article" date="2019" name="Int. J. Syst. Evol. Microbiol.">
        <title>The Global Catalogue of Microorganisms (GCM) 10K type strain sequencing project: providing services to taxonomists for standard genome sequencing and annotation.</title>
        <authorList>
            <consortium name="The Broad Institute Genomics Platform"/>
            <consortium name="The Broad Institute Genome Sequencing Center for Infectious Disease"/>
            <person name="Wu L."/>
            <person name="Ma J."/>
        </authorList>
    </citation>
    <scope>NUCLEOTIDE SEQUENCE [LARGE SCALE GENOMIC DNA]</scope>
    <source>
        <strain evidence="3">JCM 17858</strain>
    </source>
</reference>
<organism evidence="2 3">
    <name type="scientific">Sphingobacterium thermophilum</name>
    <dbReference type="NCBI Taxonomy" id="768534"/>
    <lineage>
        <taxon>Bacteria</taxon>
        <taxon>Pseudomonadati</taxon>
        <taxon>Bacteroidota</taxon>
        <taxon>Sphingobacteriia</taxon>
        <taxon>Sphingobacteriales</taxon>
        <taxon>Sphingobacteriaceae</taxon>
        <taxon>Sphingobacterium</taxon>
    </lineage>
</organism>
<feature type="transmembrane region" description="Helical" evidence="1">
    <location>
        <begin position="86"/>
        <end position="109"/>
    </location>
</feature>
<name>A0ABP8R603_9SPHI</name>
<evidence type="ECO:0000256" key="1">
    <source>
        <dbReference type="SAM" id="Phobius"/>
    </source>
</evidence>
<feature type="transmembrane region" description="Helical" evidence="1">
    <location>
        <begin position="170"/>
        <end position="189"/>
    </location>
</feature>
<accession>A0ABP8R603</accession>
<feature type="transmembrane region" description="Helical" evidence="1">
    <location>
        <begin position="135"/>
        <end position="158"/>
    </location>
</feature>
<keyword evidence="3" id="KW-1185">Reference proteome</keyword>
<feature type="transmembrane region" description="Helical" evidence="1">
    <location>
        <begin position="52"/>
        <end position="74"/>
    </location>
</feature>
<comment type="caution">
    <text evidence="2">The sequence shown here is derived from an EMBL/GenBank/DDBJ whole genome shotgun (WGS) entry which is preliminary data.</text>
</comment>
<evidence type="ECO:0000313" key="2">
    <source>
        <dbReference type="EMBL" id="GAA4518806.1"/>
    </source>
</evidence>
<evidence type="ECO:0008006" key="4">
    <source>
        <dbReference type="Google" id="ProtNLM"/>
    </source>
</evidence>
<proteinExistence type="predicted"/>
<dbReference type="Proteomes" id="UP001500394">
    <property type="component" value="Unassembled WGS sequence"/>
</dbReference>
<keyword evidence="1" id="KW-1133">Transmembrane helix</keyword>
<keyword evidence="1" id="KW-0812">Transmembrane</keyword>
<dbReference type="EMBL" id="BAABGR010000035">
    <property type="protein sequence ID" value="GAA4518806.1"/>
    <property type="molecule type" value="Genomic_DNA"/>
</dbReference>
<dbReference type="RefSeq" id="WP_345068225.1">
    <property type="nucleotide sequence ID" value="NZ_BAABGR010000035.1"/>
</dbReference>
<sequence length="193" mass="21656">MKKWLNPFEYFSEQLLLFTGVIFALLTVLVSFLSDILLFGSLKIVHGYPQSIIGALLNVAITLSVNIVVYFAYAKVRYRKSRLIDVSNVVLMSHIPMYVALYLATLPIVKESLSELESLMKHNSLDVVALPTKELLVLLIFGGLSLLLIVGFFYWLIIGMKIAINSKQKWDGLLVVIIGLVVNTLLQIINPFV</sequence>
<keyword evidence="1" id="KW-0472">Membrane</keyword>